<accession>A0A3D9IEJ8</accession>
<name>A0A3D9IEJ8_9BACL</name>
<evidence type="ECO:0000256" key="2">
    <source>
        <dbReference type="ARBA" id="ARBA00020570"/>
    </source>
</evidence>
<comment type="caution">
    <text evidence="12">The sequence shown here is derived from an EMBL/GenBank/DDBJ whole genome shotgun (WGS) entry which is preliminary data.</text>
</comment>
<dbReference type="InterPro" id="IPR013766">
    <property type="entry name" value="Thioredoxin_domain"/>
</dbReference>
<feature type="site" description="Contributes to redox potential value" evidence="9">
    <location>
        <position position="29"/>
    </location>
</feature>
<evidence type="ECO:0000313" key="12">
    <source>
        <dbReference type="EMBL" id="RED60213.1"/>
    </source>
</evidence>
<comment type="similarity">
    <text evidence="1 8">Belongs to the thioredoxin family.</text>
</comment>
<evidence type="ECO:0000256" key="8">
    <source>
        <dbReference type="PIRNR" id="PIRNR000077"/>
    </source>
</evidence>
<protein>
    <recommendedName>
        <fullName evidence="2 7">Thioredoxin</fullName>
    </recommendedName>
</protein>
<keyword evidence="13" id="KW-1185">Reference proteome</keyword>
<dbReference type="PROSITE" id="PS51352">
    <property type="entry name" value="THIOREDOXIN_2"/>
    <property type="match status" value="1"/>
</dbReference>
<dbReference type="PIRSF" id="PIRSF000077">
    <property type="entry name" value="Thioredoxin"/>
    <property type="match status" value="1"/>
</dbReference>
<dbReference type="Gene3D" id="3.40.30.10">
    <property type="entry name" value="Glutaredoxin"/>
    <property type="match status" value="1"/>
</dbReference>
<dbReference type="PANTHER" id="PTHR45663">
    <property type="entry name" value="GEO12009P1"/>
    <property type="match status" value="1"/>
</dbReference>
<dbReference type="GO" id="GO:0005829">
    <property type="term" value="C:cytosol"/>
    <property type="evidence" value="ECO:0007669"/>
    <property type="project" value="TreeGrafter"/>
</dbReference>
<dbReference type="SUPFAM" id="SSF52833">
    <property type="entry name" value="Thioredoxin-like"/>
    <property type="match status" value="1"/>
</dbReference>
<dbReference type="OrthoDB" id="9790390at2"/>
<evidence type="ECO:0000259" key="11">
    <source>
        <dbReference type="PROSITE" id="PS51352"/>
    </source>
</evidence>
<dbReference type="PANTHER" id="PTHR45663:SF11">
    <property type="entry name" value="GEO12009P1"/>
    <property type="match status" value="1"/>
</dbReference>
<evidence type="ECO:0000256" key="7">
    <source>
        <dbReference type="NCBIfam" id="TIGR01068"/>
    </source>
</evidence>
<dbReference type="PRINTS" id="PR00421">
    <property type="entry name" value="THIOREDOXIN"/>
</dbReference>
<dbReference type="GO" id="GO:0045454">
    <property type="term" value="P:cell redox homeostasis"/>
    <property type="evidence" value="ECO:0007669"/>
    <property type="project" value="TreeGrafter"/>
</dbReference>
<evidence type="ECO:0000256" key="3">
    <source>
        <dbReference type="ARBA" id="ARBA00022448"/>
    </source>
</evidence>
<dbReference type="CDD" id="cd02947">
    <property type="entry name" value="TRX_family"/>
    <property type="match status" value="1"/>
</dbReference>
<keyword evidence="4" id="KW-0249">Electron transport</keyword>
<evidence type="ECO:0000256" key="6">
    <source>
        <dbReference type="ARBA" id="ARBA00023284"/>
    </source>
</evidence>
<gene>
    <name evidence="12" type="ORF">DFP95_1062</name>
</gene>
<feature type="active site" description="Nucleophile" evidence="9">
    <location>
        <position position="31"/>
    </location>
</feature>
<organism evidence="12 13">
    <name type="scientific">Cohnella lupini</name>
    <dbReference type="NCBI Taxonomy" id="1294267"/>
    <lineage>
        <taxon>Bacteria</taxon>
        <taxon>Bacillati</taxon>
        <taxon>Bacillota</taxon>
        <taxon>Bacilli</taxon>
        <taxon>Bacillales</taxon>
        <taxon>Paenibacillaceae</taxon>
        <taxon>Cohnella</taxon>
    </lineage>
</organism>
<sequence length="103" mass="11425">MLAVNDVTFRNNVRQQGVTLVDFGATWCPPCKVLKPILDELGGDYGEKITVLEVDCDESPHVASEYGIMSMPTVLVFHNGEPVEKLIGLRPKSAYENLLSKYL</sequence>
<dbReference type="Proteomes" id="UP000256869">
    <property type="component" value="Unassembled WGS sequence"/>
</dbReference>
<evidence type="ECO:0000256" key="1">
    <source>
        <dbReference type="ARBA" id="ARBA00008987"/>
    </source>
</evidence>
<feature type="disulfide bond" description="Redox-active" evidence="10">
    <location>
        <begin position="28"/>
        <end position="31"/>
    </location>
</feature>
<dbReference type="AlphaFoldDB" id="A0A3D9IEJ8"/>
<feature type="active site" description="Nucleophile" evidence="9">
    <location>
        <position position="28"/>
    </location>
</feature>
<feature type="domain" description="Thioredoxin" evidence="11">
    <location>
        <begin position="1"/>
        <end position="103"/>
    </location>
</feature>
<feature type="site" description="Deprotonates C-terminal active site Cys" evidence="9">
    <location>
        <position position="22"/>
    </location>
</feature>
<keyword evidence="5 10" id="KW-1015">Disulfide bond</keyword>
<evidence type="ECO:0000256" key="4">
    <source>
        <dbReference type="ARBA" id="ARBA00022982"/>
    </source>
</evidence>
<feature type="site" description="Contributes to redox potential value" evidence="9">
    <location>
        <position position="30"/>
    </location>
</feature>
<evidence type="ECO:0000256" key="5">
    <source>
        <dbReference type="ARBA" id="ARBA00023157"/>
    </source>
</evidence>
<dbReference type="Pfam" id="PF00085">
    <property type="entry name" value="Thioredoxin"/>
    <property type="match status" value="1"/>
</dbReference>
<keyword evidence="6 10" id="KW-0676">Redox-active center</keyword>
<dbReference type="InterPro" id="IPR005746">
    <property type="entry name" value="Thioredoxin"/>
</dbReference>
<evidence type="ECO:0000256" key="9">
    <source>
        <dbReference type="PIRSR" id="PIRSR000077-1"/>
    </source>
</evidence>
<dbReference type="InterPro" id="IPR036249">
    <property type="entry name" value="Thioredoxin-like_sf"/>
</dbReference>
<keyword evidence="3" id="KW-0813">Transport</keyword>
<dbReference type="GO" id="GO:0015035">
    <property type="term" value="F:protein-disulfide reductase activity"/>
    <property type="evidence" value="ECO:0007669"/>
    <property type="project" value="UniProtKB-UniRule"/>
</dbReference>
<dbReference type="RefSeq" id="WP_115992942.1">
    <property type="nucleotide sequence ID" value="NZ_QRDY01000006.1"/>
</dbReference>
<evidence type="ECO:0000313" key="13">
    <source>
        <dbReference type="Proteomes" id="UP000256869"/>
    </source>
</evidence>
<reference evidence="12 13" key="1">
    <citation type="submission" date="2018-07" db="EMBL/GenBank/DDBJ databases">
        <title>Genomic Encyclopedia of Type Strains, Phase III (KMG-III): the genomes of soil and plant-associated and newly described type strains.</title>
        <authorList>
            <person name="Whitman W."/>
        </authorList>
    </citation>
    <scope>NUCLEOTIDE SEQUENCE [LARGE SCALE GENOMIC DNA]</scope>
    <source>
        <strain evidence="12 13">CECT 8236</strain>
    </source>
</reference>
<evidence type="ECO:0000256" key="10">
    <source>
        <dbReference type="PIRSR" id="PIRSR000077-4"/>
    </source>
</evidence>
<dbReference type="NCBIfam" id="TIGR01068">
    <property type="entry name" value="thioredoxin"/>
    <property type="match status" value="1"/>
</dbReference>
<dbReference type="EMBL" id="QRDY01000006">
    <property type="protein sequence ID" value="RED60213.1"/>
    <property type="molecule type" value="Genomic_DNA"/>
</dbReference>
<dbReference type="FunFam" id="3.40.30.10:FF:000001">
    <property type="entry name" value="Thioredoxin"/>
    <property type="match status" value="1"/>
</dbReference>
<proteinExistence type="inferred from homology"/>